<dbReference type="Gene3D" id="3.40.50.300">
    <property type="entry name" value="P-loop containing nucleotide triphosphate hydrolases"/>
    <property type="match status" value="1"/>
</dbReference>
<organism evidence="2 3">
    <name type="scientific">Trichonephila clavata</name>
    <name type="common">Joro spider</name>
    <name type="synonym">Nephila clavata</name>
    <dbReference type="NCBI Taxonomy" id="2740835"/>
    <lineage>
        <taxon>Eukaryota</taxon>
        <taxon>Metazoa</taxon>
        <taxon>Ecdysozoa</taxon>
        <taxon>Arthropoda</taxon>
        <taxon>Chelicerata</taxon>
        <taxon>Arachnida</taxon>
        <taxon>Araneae</taxon>
        <taxon>Araneomorphae</taxon>
        <taxon>Entelegynae</taxon>
        <taxon>Araneoidea</taxon>
        <taxon>Nephilidae</taxon>
        <taxon>Trichonephila</taxon>
    </lineage>
</organism>
<dbReference type="SUPFAM" id="SSF52540">
    <property type="entry name" value="P-loop containing nucleoside triphosphate hydrolases"/>
    <property type="match status" value="1"/>
</dbReference>
<gene>
    <name evidence="2" type="primary">AVEN_232252_1</name>
    <name evidence="2" type="ORF">TNCT_314981</name>
</gene>
<evidence type="ECO:0000313" key="2">
    <source>
        <dbReference type="EMBL" id="GFR32202.1"/>
    </source>
</evidence>
<evidence type="ECO:0008006" key="4">
    <source>
        <dbReference type="Google" id="ProtNLM"/>
    </source>
</evidence>
<feature type="region of interest" description="Disordered" evidence="1">
    <location>
        <begin position="795"/>
        <end position="829"/>
    </location>
</feature>
<feature type="region of interest" description="Disordered" evidence="1">
    <location>
        <begin position="844"/>
        <end position="869"/>
    </location>
</feature>
<comment type="caution">
    <text evidence="2">The sequence shown here is derived from an EMBL/GenBank/DDBJ whole genome shotgun (WGS) entry which is preliminary data.</text>
</comment>
<evidence type="ECO:0000256" key="1">
    <source>
        <dbReference type="SAM" id="MobiDB-lite"/>
    </source>
</evidence>
<evidence type="ECO:0000313" key="3">
    <source>
        <dbReference type="Proteomes" id="UP000887116"/>
    </source>
</evidence>
<accession>A0A8X6M4Y3</accession>
<name>A0A8X6M4Y3_TRICU</name>
<dbReference type="Proteomes" id="UP000887116">
    <property type="component" value="Unassembled WGS sequence"/>
</dbReference>
<feature type="compositionally biased region" description="Gly residues" evidence="1">
    <location>
        <begin position="849"/>
        <end position="864"/>
    </location>
</feature>
<feature type="region of interest" description="Disordered" evidence="1">
    <location>
        <begin position="999"/>
        <end position="1026"/>
    </location>
</feature>
<reference evidence="2" key="1">
    <citation type="submission" date="2020-07" db="EMBL/GenBank/DDBJ databases">
        <title>Multicomponent nature underlies the extraordinary mechanical properties of spider dragline silk.</title>
        <authorList>
            <person name="Kono N."/>
            <person name="Nakamura H."/>
            <person name="Mori M."/>
            <person name="Yoshida Y."/>
            <person name="Ohtoshi R."/>
            <person name="Malay A.D."/>
            <person name="Moran D.A.P."/>
            <person name="Tomita M."/>
            <person name="Numata K."/>
            <person name="Arakawa K."/>
        </authorList>
    </citation>
    <scope>NUCLEOTIDE SEQUENCE</scope>
</reference>
<proteinExistence type="predicted"/>
<feature type="compositionally biased region" description="Low complexity" evidence="1">
    <location>
        <begin position="1007"/>
        <end position="1020"/>
    </location>
</feature>
<dbReference type="EMBL" id="BMAO01019692">
    <property type="protein sequence ID" value="GFR32202.1"/>
    <property type="molecule type" value="Genomic_DNA"/>
</dbReference>
<keyword evidence="3" id="KW-1185">Reference proteome</keyword>
<dbReference type="AlphaFoldDB" id="A0A8X6M4Y3"/>
<dbReference type="InterPro" id="IPR027417">
    <property type="entry name" value="P-loop_NTPase"/>
</dbReference>
<dbReference type="OrthoDB" id="2386367at2759"/>
<sequence>MDSSHSVQHNKCSNLSTSQDIFEKTAADEKDNELIKGTLDLLDAGERKIKLCDEHKSIVLTLGNTGSGKSAFIQWIAGDNTKLIAKAVKEGTGEYIIEDNDRIGDSTVNSKTIFPELVVEKKTNLAYYDCPGFNDTRSTSYDIATTYFIKKILNHAERVKMILIINHPSVKKGVDRQDFMSLIKHVTKLVKDCNKFKNSIAIVATKVDNHYIKRESSFVRVEDDKIIEGFADFLREVRQELEKSTENPGISANEKQFLDNAIKLVEALLVKNGDHYAKIGIFRRPDESGQLSNVSLLQAGRKIIKDLLNENLNFTSKHDDDFGYTISEKSKNEINDIVEEINQIIWSDVSNIAQRIDKKFQCVVGQMRSKIKSSISNTNLFNVVQSETRMLFSEFEKGCEAIFNLVEEIQVLKNPETLARKIDEIVTSLDIDISKEKVTRISNGGKYVSFLQVVSDKELSMRPWVDLFKNTLTFISESKRNIRDDINDAAEKIDIRMLSELEAIAKFMQQQYTEKMKQLEIQELPDILATENDAILKFTENIRSLATPSELITEIQNISNCIRTDMPKENMSNVKIFGEYLEFLRLISGAELKSGSPTWTHPFKTLAKGLNDSEKWYRFLWDLYIKFSQFEIQKDRHRYNVANIEDWGKPEKAQGIAITASNFEQFLSKIAKYNIKEYHNVKNIAIKGLKLDELNHVLTLTLKHKIDIRCKDSDIFVIGDFISIEELMTVELKHDKYKDYPSLLKSGKYKFINIFALNTIFIDYDVSFKGLELPVVSVAPKWKVIGTKRIELNGPDGEPYIEPKAKDGSSPGSAGEDGQPGRPGGPGGNFWGIGEIFENGANLTVSANGGRGGQGQDGGNGSKGYDGSTPSNLNFTCESDYKTISGFKCELITYHVLPGRCVGIGACRQYIPDRGHCRYRIFGTSGGKGGNGGHGGKRGKGGYPGNIKILELNGNSKISKVICEGRDGENGKGGTGGNGGRNGDDVVAEYVLNSKGCTVVERKNNGRRPPGNSGNDGSNDNDMESPKKPVLKKELVDLITEFENCSIKNLTDRFKRCTLNTFLKHLKKNKDANVLKQ</sequence>
<protein>
    <recommendedName>
        <fullName evidence="4">G domain-containing protein</fullName>
    </recommendedName>
</protein>